<evidence type="ECO:0000313" key="2">
    <source>
        <dbReference type="Proteomes" id="UP001627154"/>
    </source>
</evidence>
<dbReference type="Proteomes" id="UP001627154">
    <property type="component" value="Unassembled WGS sequence"/>
</dbReference>
<keyword evidence="2" id="KW-1185">Reference proteome</keyword>
<evidence type="ECO:0000313" key="1">
    <source>
        <dbReference type="EMBL" id="KAL3404978.1"/>
    </source>
</evidence>
<protein>
    <submittedName>
        <fullName evidence="1">Uncharacterized protein</fullName>
    </submittedName>
</protein>
<comment type="caution">
    <text evidence="1">The sequence shown here is derived from an EMBL/GenBank/DDBJ whole genome shotgun (WGS) entry which is preliminary data.</text>
</comment>
<sequence length="123" mass="14375">MEETVIVTSYPSYSDWLISEYIMRKNHDYSIGSPIFSCNMDKKWYFKLDFNYHTKLTTICLVAIDDWEKLDLSGSFICILNSAGEECDKEILGEILIKVAHVSYTFLTLPIRCTCATIFFFFY</sequence>
<name>A0ABD2XHT8_9HYME</name>
<proteinExistence type="predicted"/>
<accession>A0ABD2XHT8</accession>
<dbReference type="EMBL" id="JBJJXI010000022">
    <property type="protein sequence ID" value="KAL3404978.1"/>
    <property type="molecule type" value="Genomic_DNA"/>
</dbReference>
<gene>
    <name evidence="1" type="ORF">TKK_002619</name>
</gene>
<reference evidence="1 2" key="1">
    <citation type="journal article" date="2024" name="bioRxiv">
        <title>A reference genome for Trichogramma kaykai: A tiny desert-dwelling parasitoid wasp with competing sex-ratio distorters.</title>
        <authorList>
            <person name="Culotta J."/>
            <person name="Lindsey A.R."/>
        </authorList>
    </citation>
    <scope>NUCLEOTIDE SEQUENCE [LARGE SCALE GENOMIC DNA]</scope>
    <source>
        <strain evidence="1 2">KSX58</strain>
    </source>
</reference>
<dbReference type="AlphaFoldDB" id="A0ABD2XHT8"/>
<organism evidence="1 2">
    <name type="scientific">Trichogramma kaykai</name>
    <dbReference type="NCBI Taxonomy" id="54128"/>
    <lineage>
        <taxon>Eukaryota</taxon>
        <taxon>Metazoa</taxon>
        <taxon>Ecdysozoa</taxon>
        <taxon>Arthropoda</taxon>
        <taxon>Hexapoda</taxon>
        <taxon>Insecta</taxon>
        <taxon>Pterygota</taxon>
        <taxon>Neoptera</taxon>
        <taxon>Endopterygota</taxon>
        <taxon>Hymenoptera</taxon>
        <taxon>Apocrita</taxon>
        <taxon>Proctotrupomorpha</taxon>
        <taxon>Chalcidoidea</taxon>
        <taxon>Trichogrammatidae</taxon>
        <taxon>Trichogramma</taxon>
    </lineage>
</organism>